<organism evidence="1 2">
    <name type="scientific">Mycena chlorophos</name>
    <name type="common">Agaric fungus</name>
    <name type="synonym">Agaricus chlorophos</name>
    <dbReference type="NCBI Taxonomy" id="658473"/>
    <lineage>
        <taxon>Eukaryota</taxon>
        <taxon>Fungi</taxon>
        <taxon>Dikarya</taxon>
        <taxon>Basidiomycota</taxon>
        <taxon>Agaricomycotina</taxon>
        <taxon>Agaricomycetes</taxon>
        <taxon>Agaricomycetidae</taxon>
        <taxon>Agaricales</taxon>
        <taxon>Marasmiineae</taxon>
        <taxon>Mycenaceae</taxon>
        <taxon>Mycena</taxon>
    </lineage>
</organism>
<keyword evidence="2" id="KW-1185">Reference proteome</keyword>
<dbReference type="Proteomes" id="UP000613580">
    <property type="component" value="Unassembled WGS sequence"/>
</dbReference>
<proteinExistence type="predicted"/>
<name>A0A8H6TLC1_MYCCL</name>
<comment type="caution">
    <text evidence="1">The sequence shown here is derived from an EMBL/GenBank/DDBJ whole genome shotgun (WGS) entry which is preliminary data.</text>
</comment>
<reference evidence="1" key="1">
    <citation type="submission" date="2020-05" db="EMBL/GenBank/DDBJ databases">
        <title>Mycena genomes resolve the evolution of fungal bioluminescence.</title>
        <authorList>
            <person name="Tsai I.J."/>
        </authorList>
    </citation>
    <scope>NUCLEOTIDE SEQUENCE</scope>
    <source>
        <strain evidence="1">110903Hualien_Pintung</strain>
    </source>
</reference>
<dbReference type="OrthoDB" id="2634618at2759"/>
<protein>
    <submittedName>
        <fullName evidence="1">Uncharacterized protein</fullName>
    </submittedName>
</protein>
<accession>A0A8H6TLC1</accession>
<sequence length="618" mass="70065">MNMEELQLSGQQACFTFAWLQYMLTHGVDYSAKPEPEISIPVASAPRDLDWEAANPRRETIDGSPTTPLLQKINNTLRGYYRVNPTTTLERMRDALRDARAIKASVYRKPEFVDAMQATGLAATLLYITDPTIRHEVLFPHTSNGKYNWRQFWAVELQKWTPYGETLPVGGEPNAPQKVDVNVLQFLRLMNDSRFIKQMTALPENVCLLLSRKNFLWAWNHWLAATVKAIAPQNLPSVEHGWRLDKLFRDLTRFDIITSAELQAPVNPMLNTILILSKKLRDDVKKMAEVTHHPQPAHSQTQPRYKKSRLNYDTASDLRKACLSCDPSSPCIREYHVTKKEKMFVEKLKAAAKFYDPVTELGFDIVRPRPHVFASCGRDITIFKTSDGEFRFGVQYNAFGEQILEDLCASHEEVNKYANAQQREDETQTAGKLKSLGARIPKGGRKADGLAMYACQDASTPATATAFLKAAHTNDTLIEHVRAWAPDIVRQIKAAAKPLLPFGRTSQMAFYCSEYASPQHFDKDGSWSLCCQLKKTAGPDEYNFVFAEYGVVIETQPNTLWVFNPQELHGTLLPRRSSYKQSVSSGIHTTLRSRDLHAAEKAEHARLAHSAFKNFWGQ</sequence>
<gene>
    <name evidence="1" type="ORF">HMN09_00391000</name>
</gene>
<evidence type="ECO:0000313" key="1">
    <source>
        <dbReference type="EMBL" id="KAF7318787.1"/>
    </source>
</evidence>
<evidence type="ECO:0000313" key="2">
    <source>
        <dbReference type="Proteomes" id="UP000613580"/>
    </source>
</evidence>
<dbReference type="EMBL" id="JACAZE010000004">
    <property type="protein sequence ID" value="KAF7318787.1"/>
    <property type="molecule type" value="Genomic_DNA"/>
</dbReference>
<dbReference type="AlphaFoldDB" id="A0A8H6TLC1"/>